<comment type="subcellular location">
    <subcellularLocation>
        <location evidence="1">Cell membrane</location>
        <topology evidence="1">Multi-pass membrane protein</topology>
    </subcellularLocation>
</comment>
<dbReference type="RefSeq" id="WP_068680036.1">
    <property type="nucleotide sequence ID" value="NZ_LYPA01000031.1"/>
</dbReference>
<feature type="transmembrane region" description="Helical" evidence="7">
    <location>
        <begin position="296"/>
        <end position="321"/>
    </location>
</feature>
<evidence type="ECO:0000256" key="3">
    <source>
        <dbReference type="ARBA" id="ARBA00022692"/>
    </source>
</evidence>
<organism evidence="10 11">
    <name type="scientific">Paenibacillus oryzae</name>
    <dbReference type="NCBI Taxonomy" id="1844972"/>
    <lineage>
        <taxon>Bacteria</taxon>
        <taxon>Bacillati</taxon>
        <taxon>Bacillota</taxon>
        <taxon>Bacilli</taxon>
        <taxon>Bacillales</taxon>
        <taxon>Paenibacillaceae</taxon>
        <taxon>Paenibacillus</taxon>
    </lineage>
</organism>
<gene>
    <name evidence="10" type="ORF">A7K91_08290</name>
</gene>
<dbReference type="GO" id="GO:0005886">
    <property type="term" value="C:plasma membrane"/>
    <property type="evidence" value="ECO:0007669"/>
    <property type="project" value="UniProtKB-SubCell"/>
</dbReference>
<protein>
    <recommendedName>
        <fullName evidence="12">ABC transporter permease</fullName>
    </recommendedName>
</protein>
<evidence type="ECO:0000256" key="1">
    <source>
        <dbReference type="ARBA" id="ARBA00004651"/>
    </source>
</evidence>
<comment type="similarity">
    <text evidence="6">Belongs to the ABC-4 integral membrane protein family.</text>
</comment>
<comment type="caution">
    <text evidence="10">The sequence shown here is derived from an EMBL/GenBank/DDBJ whole genome shotgun (WGS) entry which is preliminary data.</text>
</comment>
<evidence type="ECO:0000256" key="4">
    <source>
        <dbReference type="ARBA" id="ARBA00022989"/>
    </source>
</evidence>
<keyword evidence="3 7" id="KW-0812">Transmembrane</keyword>
<dbReference type="GO" id="GO:0022857">
    <property type="term" value="F:transmembrane transporter activity"/>
    <property type="evidence" value="ECO:0007669"/>
    <property type="project" value="TreeGrafter"/>
</dbReference>
<feature type="transmembrane region" description="Helical" evidence="7">
    <location>
        <begin position="398"/>
        <end position="421"/>
    </location>
</feature>
<dbReference type="OrthoDB" id="9770099at2"/>
<evidence type="ECO:0000256" key="6">
    <source>
        <dbReference type="ARBA" id="ARBA00038076"/>
    </source>
</evidence>
<name>A0A1A5YQ46_9BACL</name>
<dbReference type="InterPro" id="IPR050250">
    <property type="entry name" value="Macrolide_Exporter_MacB"/>
</dbReference>
<feature type="transmembrane region" description="Helical" evidence="7">
    <location>
        <begin position="21"/>
        <end position="43"/>
    </location>
</feature>
<evidence type="ECO:0000256" key="5">
    <source>
        <dbReference type="ARBA" id="ARBA00023136"/>
    </source>
</evidence>
<dbReference type="STRING" id="1844972.A7K91_08290"/>
<feature type="domain" description="ABC3 transporter permease C-terminal" evidence="8">
    <location>
        <begin position="306"/>
        <end position="431"/>
    </location>
</feature>
<dbReference type="EMBL" id="LYPA01000031">
    <property type="protein sequence ID" value="OBR67729.1"/>
    <property type="molecule type" value="Genomic_DNA"/>
</dbReference>
<reference evidence="10 11" key="1">
    <citation type="submission" date="2016-05" db="EMBL/GenBank/DDBJ databases">
        <title>Paenibacillus oryzae. sp. nov., isolated from the rice root.</title>
        <authorList>
            <person name="Zhang J."/>
            <person name="Zhang X."/>
        </authorList>
    </citation>
    <scope>NUCLEOTIDE SEQUENCE [LARGE SCALE GENOMIC DNA]</scope>
    <source>
        <strain evidence="10 11">1DrF-4</strain>
    </source>
</reference>
<dbReference type="Pfam" id="PF12704">
    <property type="entry name" value="MacB_PCD"/>
    <property type="match status" value="1"/>
</dbReference>
<feature type="transmembrane region" description="Helical" evidence="7">
    <location>
        <begin position="357"/>
        <end position="378"/>
    </location>
</feature>
<evidence type="ECO:0000259" key="8">
    <source>
        <dbReference type="Pfam" id="PF02687"/>
    </source>
</evidence>
<evidence type="ECO:0000313" key="10">
    <source>
        <dbReference type="EMBL" id="OBR67729.1"/>
    </source>
</evidence>
<evidence type="ECO:0000259" key="9">
    <source>
        <dbReference type="Pfam" id="PF12704"/>
    </source>
</evidence>
<evidence type="ECO:0008006" key="12">
    <source>
        <dbReference type="Google" id="ProtNLM"/>
    </source>
</evidence>
<feature type="domain" description="MacB-like periplasmic core" evidence="9">
    <location>
        <begin position="22"/>
        <end position="151"/>
    </location>
</feature>
<keyword evidence="11" id="KW-1185">Reference proteome</keyword>
<evidence type="ECO:0000256" key="7">
    <source>
        <dbReference type="SAM" id="Phobius"/>
    </source>
</evidence>
<keyword evidence="2" id="KW-1003">Cell membrane</keyword>
<dbReference type="PANTHER" id="PTHR30572:SF4">
    <property type="entry name" value="ABC TRANSPORTER PERMEASE YTRF"/>
    <property type="match status" value="1"/>
</dbReference>
<keyword evidence="5 7" id="KW-0472">Membrane</keyword>
<sequence length="443" mass="48254">MKLGDQLQFVRQNMKRNKTRLFMTILATAMGCAFLIVLASVGFGVQKSIVDRIVGDRLVTSIEVPGKDRDVNDNQGIHSEDIQYFHSIPKVKAVTFKYWVNQPIVIKANGAVIDNDRMLMVDFNAEQQSGTTLSAGRWPEKDNEIVVGYNVFGVNDEGVSKAADRLEQVVKLHVDHYDGGKLATKELDAVIVGVWNEPKREWIEDKAIYIGEGLIGQIEAVTGTLAGEIPYFDETPDPKQLEQRLSEIPKAGEPRQFGGVTVVADKASDVKGISDTLREKSYYVYSVADEVSQINVFFLILKIGLIFVGAIAVLIASIGIFNTMTMAVTERAQDIGIMKAIGAHPSVIKRVFLLESAMIGIIGAVFGTVVAYGISVAVNAGLPALVSMAMGEKLPEGFRFSIIPAYLALLACSISLVVAMLSGYRPAKRATAIDVLSALRRDI</sequence>
<dbReference type="InterPro" id="IPR025857">
    <property type="entry name" value="MacB_PCD"/>
</dbReference>
<dbReference type="PROSITE" id="PS51257">
    <property type="entry name" value="PROKAR_LIPOPROTEIN"/>
    <property type="match status" value="1"/>
</dbReference>
<dbReference type="Proteomes" id="UP000092024">
    <property type="component" value="Unassembled WGS sequence"/>
</dbReference>
<dbReference type="Pfam" id="PF02687">
    <property type="entry name" value="FtsX"/>
    <property type="match status" value="1"/>
</dbReference>
<dbReference type="AlphaFoldDB" id="A0A1A5YQ46"/>
<evidence type="ECO:0000256" key="2">
    <source>
        <dbReference type="ARBA" id="ARBA00022475"/>
    </source>
</evidence>
<keyword evidence="4 7" id="KW-1133">Transmembrane helix</keyword>
<proteinExistence type="inferred from homology"/>
<evidence type="ECO:0000313" key="11">
    <source>
        <dbReference type="Proteomes" id="UP000092024"/>
    </source>
</evidence>
<dbReference type="PANTHER" id="PTHR30572">
    <property type="entry name" value="MEMBRANE COMPONENT OF TRANSPORTER-RELATED"/>
    <property type="match status" value="1"/>
</dbReference>
<dbReference type="InterPro" id="IPR003838">
    <property type="entry name" value="ABC3_permease_C"/>
</dbReference>
<accession>A0A1A5YQ46</accession>